<dbReference type="GO" id="GO:0005102">
    <property type="term" value="F:signaling receptor binding"/>
    <property type="evidence" value="ECO:0007669"/>
    <property type="project" value="TreeGrafter"/>
</dbReference>
<dbReference type="GO" id="GO:0016324">
    <property type="term" value="C:apical plasma membrane"/>
    <property type="evidence" value="ECO:0007669"/>
    <property type="project" value="TreeGrafter"/>
</dbReference>
<evidence type="ECO:0000256" key="1">
    <source>
        <dbReference type="ARBA" id="ARBA00022737"/>
    </source>
</evidence>
<evidence type="ECO:0000313" key="4">
    <source>
        <dbReference type="EMBL" id="KAJ8283451.1"/>
    </source>
</evidence>
<protein>
    <recommendedName>
        <fullName evidence="3">PDZ domain-containing protein</fullName>
    </recommendedName>
</protein>
<dbReference type="InterPro" id="IPR051067">
    <property type="entry name" value="NHER"/>
</dbReference>
<dbReference type="Proteomes" id="UP001152803">
    <property type="component" value="Unassembled WGS sequence"/>
</dbReference>
<feature type="region of interest" description="Disordered" evidence="2">
    <location>
        <begin position="1"/>
        <end position="35"/>
    </location>
</feature>
<keyword evidence="1" id="KW-0677">Repeat</keyword>
<dbReference type="OrthoDB" id="10007415at2759"/>
<dbReference type="EMBL" id="JAFJMO010000002">
    <property type="protein sequence ID" value="KAJ8283451.1"/>
    <property type="molecule type" value="Genomic_DNA"/>
</dbReference>
<dbReference type="SUPFAM" id="SSF50156">
    <property type="entry name" value="PDZ domain-like"/>
    <property type="match status" value="1"/>
</dbReference>
<dbReference type="Gene3D" id="2.30.42.10">
    <property type="match status" value="1"/>
</dbReference>
<dbReference type="GO" id="GO:0072659">
    <property type="term" value="P:protein localization to plasma membrane"/>
    <property type="evidence" value="ECO:0007669"/>
    <property type="project" value="TreeGrafter"/>
</dbReference>
<dbReference type="InterPro" id="IPR036034">
    <property type="entry name" value="PDZ_sf"/>
</dbReference>
<dbReference type="CDD" id="cd06768">
    <property type="entry name" value="PDZ_NHERF-like"/>
    <property type="match status" value="1"/>
</dbReference>
<name>A0A9Q1DX54_CONCO</name>
<dbReference type="PANTHER" id="PTHR14191:SF4">
    <property type="entry name" value="NA(+)_H(+) EXCHANGE REGULATORY COFACTOR NHE-RF2"/>
    <property type="match status" value="1"/>
</dbReference>
<feature type="region of interest" description="Disordered" evidence="2">
    <location>
        <begin position="80"/>
        <end position="177"/>
    </location>
</feature>
<dbReference type="InterPro" id="IPR001478">
    <property type="entry name" value="PDZ"/>
</dbReference>
<dbReference type="Pfam" id="PF09007">
    <property type="entry name" value="EBP50_C"/>
    <property type="match status" value="1"/>
</dbReference>
<feature type="compositionally biased region" description="Polar residues" evidence="2">
    <location>
        <begin position="142"/>
        <end position="160"/>
    </location>
</feature>
<proteinExistence type="predicted"/>
<keyword evidence="5" id="KW-1185">Reference proteome</keyword>
<reference evidence="4" key="1">
    <citation type="journal article" date="2023" name="Science">
        <title>Genome structures resolve the early diversification of teleost fishes.</title>
        <authorList>
            <person name="Parey E."/>
            <person name="Louis A."/>
            <person name="Montfort J."/>
            <person name="Bouchez O."/>
            <person name="Roques C."/>
            <person name="Iampietro C."/>
            <person name="Lluch J."/>
            <person name="Castinel A."/>
            <person name="Donnadieu C."/>
            <person name="Desvignes T."/>
            <person name="Floi Bucao C."/>
            <person name="Jouanno E."/>
            <person name="Wen M."/>
            <person name="Mejri S."/>
            <person name="Dirks R."/>
            <person name="Jansen H."/>
            <person name="Henkel C."/>
            <person name="Chen W.J."/>
            <person name="Zahm M."/>
            <person name="Cabau C."/>
            <person name="Klopp C."/>
            <person name="Thompson A.W."/>
            <person name="Robinson-Rechavi M."/>
            <person name="Braasch I."/>
            <person name="Lecointre G."/>
            <person name="Bobe J."/>
            <person name="Postlethwait J.H."/>
            <person name="Berthelot C."/>
            <person name="Roest Crollius H."/>
            <person name="Guiguen Y."/>
        </authorList>
    </citation>
    <scope>NUCLEOTIDE SEQUENCE</scope>
    <source>
        <strain evidence="4">Concon-B</strain>
    </source>
</reference>
<dbReference type="GO" id="GO:0043495">
    <property type="term" value="F:protein-membrane adaptor activity"/>
    <property type="evidence" value="ECO:0007669"/>
    <property type="project" value="TreeGrafter"/>
</dbReference>
<comment type="caution">
    <text evidence="4">The sequence shown here is derived from an EMBL/GenBank/DDBJ whole genome shotgun (WGS) entry which is preliminary data.</text>
</comment>
<dbReference type="SMART" id="SM00228">
    <property type="entry name" value="PDZ"/>
    <property type="match status" value="1"/>
</dbReference>
<evidence type="ECO:0000256" key="2">
    <source>
        <dbReference type="SAM" id="MobiDB-lite"/>
    </source>
</evidence>
<dbReference type="PROSITE" id="PS50106">
    <property type="entry name" value="PDZ"/>
    <property type="match status" value="1"/>
</dbReference>
<dbReference type="InterPro" id="IPR015098">
    <property type="entry name" value="EBP50_C"/>
</dbReference>
<dbReference type="PANTHER" id="PTHR14191">
    <property type="entry name" value="PDZ DOMAIN CONTAINING PROTEIN"/>
    <property type="match status" value="1"/>
</dbReference>
<dbReference type="Pfam" id="PF00595">
    <property type="entry name" value="PDZ"/>
    <property type="match status" value="1"/>
</dbReference>
<evidence type="ECO:0000313" key="5">
    <source>
        <dbReference type="Proteomes" id="UP001152803"/>
    </source>
</evidence>
<feature type="domain" description="PDZ" evidence="3">
    <location>
        <begin position="1"/>
        <end position="73"/>
    </location>
</feature>
<evidence type="ECO:0000259" key="3">
    <source>
        <dbReference type="PROSITE" id="PS50106"/>
    </source>
</evidence>
<sequence length="177" mass="19551">MGFGFNLHSERSRPGQYIRSVDPDSPAEGAGLKPRDRVIEVNSVNIENLRHSEVVAFIRGGGQETRLLVVDPETDEHFKRLGVTPTESHTKDVISQPMRNGSTQPQTNGKPGQRSMQTSLPDRRSPDTSSQGSTVEEMLRRTTPSPRISAQIPDTDTQVETADGRSRGRGWWRAGCS</sequence>
<accession>A0A9Q1DX54</accession>
<gene>
    <name evidence="4" type="ORF">COCON_G00023010</name>
</gene>
<organism evidence="4 5">
    <name type="scientific">Conger conger</name>
    <name type="common">Conger eel</name>
    <name type="synonym">Muraena conger</name>
    <dbReference type="NCBI Taxonomy" id="82655"/>
    <lineage>
        <taxon>Eukaryota</taxon>
        <taxon>Metazoa</taxon>
        <taxon>Chordata</taxon>
        <taxon>Craniata</taxon>
        <taxon>Vertebrata</taxon>
        <taxon>Euteleostomi</taxon>
        <taxon>Actinopterygii</taxon>
        <taxon>Neopterygii</taxon>
        <taxon>Teleostei</taxon>
        <taxon>Anguilliformes</taxon>
        <taxon>Congridae</taxon>
        <taxon>Conger</taxon>
    </lineage>
</organism>
<dbReference type="AlphaFoldDB" id="A0A9Q1DX54"/>
<feature type="compositionally biased region" description="Polar residues" evidence="2">
    <location>
        <begin position="97"/>
        <end position="120"/>
    </location>
</feature>